<dbReference type="GeneID" id="19118890"/>
<dbReference type="RefSeq" id="XP_007692220.1">
    <property type="nucleotide sequence ID" value="XM_007694030.1"/>
</dbReference>
<accession>W6ZC31</accession>
<feature type="chain" id="PRO_5004886695" description="Hydrophobin" evidence="2">
    <location>
        <begin position="18"/>
        <end position="112"/>
    </location>
</feature>
<feature type="signal peptide" evidence="2">
    <location>
        <begin position="1"/>
        <end position="17"/>
    </location>
</feature>
<evidence type="ECO:0008006" key="5">
    <source>
        <dbReference type="Google" id="ProtNLM"/>
    </source>
</evidence>
<evidence type="ECO:0000313" key="4">
    <source>
        <dbReference type="Proteomes" id="UP000054032"/>
    </source>
</evidence>
<feature type="region of interest" description="Disordered" evidence="1">
    <location>
        <begin position="38"/>
        <end position="59"/>
    </location>
</feature>
<protein>
    <recommendedName>
        <fullName evidence="5">Hydrophobin</fullName>
    </recommendedName>
</protein>
<gene>
    <name evidence="3" type="ORF">COCMIDRAFT_106602</name>
</gene>
<proteinExistence type="predicted"/>
<name>W6ZC31_COCMI</name>
<sequence>MKLFVTLPLAFAALVVSTPTKLNSRLDLGKVQDALEARQAGGGPGLPTVTQAPSISPPPPVSQPIVCSCPKILGRCIIDATCGILSLYGGLYRFYVEFKLERYIQVRLRVSL</sequence>
<evidence type="ECO:0000256" key="1">
    <source>
        <dbReference type="SAM" id="MobiDB-lite"/>
    </source>
</evidence>
<reference evidence="3 4" key="1">
    <citation type="journal article" date="2013" name="PLoS Genet.">
        <title>Comparative genome structure, secondary metabolite, and effector coding capacity across Cochliobolus pathogens.</title>
        <authorList>
            <person name="Condon B.J."/>
            <person name="Leng Y."/>
            <person name="Wu D."/>
            <person name="Bushley K.E."/>
            <person name="Ohm R.A."/>
            <person name="Otillar R."/>
            <person name="Martin J."/>
            <person name="Schackwitz W."/>
            <person name="Grimwood J."/>
            <person name="MohdZainudin N."/>
            <person name="Xue C."/>
            <person name="Wang R."/>
            <person name="Manning V.A."/>
            <person name="Dhillon B."/>
            <person name="Tu Z.J."/>
            <person name="Steffenson B.J."/>
            <person name="Salamov A."/>
            <person name="Sun H."/>
            <person name="Lowry S."/>
            <person name="LaButti K."/>
            <person name="Han J."/>
            <person name="Copeland A."/>
            <person name="Lindquist E."/>
            <person name="Barry K."/>
            <person name="Schmutz J."/>
            <person name="Baker S.E."/>
            <person name="Ciuffetti L.M."/>
            <person name="Grigoriev I.V."/>
            <person name="Zhong S."/>
            <person name="Turgeon B.G."/>
        </authorList>
    </citation>
    <scope>NUCLEOTIDE SEQUENCE [LARGE SCALE GENOMIC DNA]</scope>
    <source>
        <strain evidence="3 4">ATCC 44560</strain>
    </source>
</reference>
<dbReference type="OrthoDB" id="3694789at2759"/>
<dbReference type="EMBL" id="KI964111">
    <property type="protein sequence ID" value="EUC41281.1"/>
    <property type="molecule type" value="Genomic_DNA"/>
</dbReference>
<keyword evidence="2" id="KW-0732">Signal</keyword>
<evidence type="ECO:0000256" key="2">
    <source>
        <dbReference type="SAM" id="SignalP"/>
    </source>
</evidence>
<dbReference type="HOGENOM" id="CLU_2385825_0_0_1"/>
<dbReference type="KEGG" id="bor:COCMIDRAFT_106602"/>
<dbReference type="AlphaFoldDB" id="W6ZC31"/>
<dbReference type="Proteomes" id="UP000054032">
    <property type="component" value="Unassembled WGS sequence"/>
</dbReference>
<keyword evidence="4" id="KW-1185">Reference proteome</keyword>
<evidence type="ECO:0000313" key="3">
    <source>
        <dbReference type="EMBL" id="EUC41281.1"/>
    </source>
</evidence>
<organism evidence="3 4">
    <name type="scientific">Bipolaris oryzae ATCC 44560</name>
    <dbReference type="NCBI Taxonomy" id="930090"/>
    <lineage>
        <taxon>Eukaryota</taxon>
        <taxon>Fungi</taxon>
        <taxon>Dikarya</taxon>
        <taxon>Ascomycota</taxon>
        <taxon>Pezizomycotina</taxon>
        <taxon>Dothideomycetes</taxon>
        <taxon>Pleosporomycetidae</taxon>
        <taxon>Pleosporales</taxon>
        <taxon>Pleosporineae</taxon>
        <taxon>Pleosporaceae</taxon>
        <taxon>Bipolaris</taxon>
    </lineage>
</organism>